<evidence type="ECO:0000256" key="1">
    <source>
        <dbReference type="SAM" id="SignalP"/>
    </source>
</evidence>
<accession>A0ABU2Y652</accession>
<sequence>MAKSIVKAIKLVALALLFVSGIVSCEGDLEDVGVGIVDNGLFETQEFSSNVKAYNQNDLEVKANRLGQYLLGIYKNNDFGSLDASIVGQAAFLSTINFGTDPAIDSVVLNIPYLATRDAEDNEDGSPKWELDSIFGDQSTEYTLSVYELNTYLNTLDPENPGEELDYYSDETYLFKPTALYSGAFKPNKNDTISIIQRKEIIIDEDTMEHDADTIKESNSAPSIKLPLNTQFFEDNFLTNPEVFESQAAFIEFFNGLYLQASKINPTDDTSIMALEFQRSKMIIYYTNTVGEERTKQTANFYFNNVNNNTYIRDYTDSKAKPFLDAPNTIDGDTRLFLNGAAGSVALVDLFVDEDLDEIRSKNWLINEANLILYLDESADLSILPERLFLYNYEDETQIADVVLGSEIFGGYLERDEDGNPWRYKMKITNYISRILKEDDPTELKQLAIKVMNASDIPNEILDLEVQDYSWTPKGIIVHGSNSENAEKRLKLELVYSEKK</sequence>
<keyword evidence="1" id="KW-0732">Signal</keyword>
<protein>
    <submittedName>
        <fullName evidence="2">DUF4270 domain-containing protein</fullName>
    </submittedName>
</protein>
<proteinExistence type="predicted"/>
<dbReference type="InterPro" id="IPR025366">
    <property type="entry name" value="DUF4270"/>
</dbReference>
<dbReference type="Pfam" id="PF14092">
    <property type="entry name" value="DUF4270"/>
    <property type="match status" value="1"/>
</dbReference>
<dbReference type="RefSeq" id="WP_311593757.1">
    <property type="nucleotide sequence ID" value="NZ_JAVRHV010000005.1"/>
</dbReference>
<evidence type="ECO:0000313" key="3">
    <source>
        <dbReference type="Proteomes" id="UP001252186"/>
    </source>
</evidence>
<comment type="caution">
    <text evidence="2">The sequence shown here is derived from an EMBL/GenBank/DDBJ whole genome shotgun (WGS) entry which is preliminary data.</text>
</comment>
<reference evidence="2 3" key="1">
    <citation type="submission" date="2023-09" db="EMBL/GenBank/DDBJ databases">
        <authorList>
            <person name="Rey-Velasco X."/>
        </authorList>
    </citation>
    <scope>NUCLEOTIDE SEQUENCE [LARGE SCALE GENOMIC DNA]</scope>
    <source>
        <strain evidence="2 3">P050</strain>
    </source>
</reference>
<gene>
    <name evidence="2" type="ORF">RM519_10470</name>
</gene>
<feature type="signal peptide" evidence="1">
    <location>
        <begin position="1"/>
        <end position="25"/>
    </location>
</feature>
<dbReference type="Proteomes" id="UP001252186">
    <property type="component" value="Unassembled WGS sequence"/>
</dbReference>
<keyword evidence="3" id="KW-1185">Reference proteome</keyword>
<dbReference type="EMBL" id="JAVRHV010000005">
    <property type="protein sequence ID" value="MDT0553670.1"/>
    <property type="molecule type" value="Genomic_DNA"/>
</dbReference>
<evidence type="ECO:0000313" key="2">
    <source>
        <dbReference type="EMBL" id="MDT0553670.1"/>
    </source>
</evidence>
<feature type="chain" id="PRO_5046550566" evidence="1">
    <location>
        <begin position="26"/>
        <end position="500"/>
    </location>
</feature>
<organism evidence="2 3">
    <name type="scientific">Urechidicola vernalis</name>
    <dbReference type="NCBI Taxonomy" id="3075600"/>
    <lineage>
        <taxon>Bacteria</taxon>
        <taxon>Pseudomonadati</taxon>
        <taxon>Bacteroidota</taxon>
        <taxon>Flavobacteriia</taxon>
        <taxon>Flavobacteriales</taxon>
        <taxon>Flavobacteriaceae</taxon>
        <taxon>Urechidicola</taxon>
    </lineage>
</organism>
<dbReference type="PROSITE" id="PS51257">
    <property type="entry name" value="PROKAR_LIPOPROTEIN"/>
    <property type="match status" value="1"/>
</dbReference>
<name>A0ABU2Y652_9FLAO</name>